<reference evidence="8 9" key="1">
    <citation type="journal article" date="2016" name="Nat. Commun.">
        <title>Thousands of microbial genomes shed light on interconnected biogeochemical processes in an aquifer system.</title>
        <authorList>
            <person name="Anantharaman K."/>
            <person name="Brown C.T."/>
            <person name="Hug L.A."/>
            <person name="Sharon I."/>
            <person name="Castelle C.J."/>
            <person name="Probst A.J."/>
            <person name="Thomas B.C."/>
            <person name="Singh A."/>
            <person name="Wilkins M.J."/>
            <person name="Karaoz U."/>
            <person name="Brodie E.L."/>
            <person name="Williams K.H."/>
            <person name="Hubbard S.S."/>
            <person name="Banfield J.F."/>
        </authorList>
    </citation>
    <scope>NUCLEOTIDE SEQUENCE [LARGE SCALE GENOMIC DNA]</scope>
</reference>
<evidence type="ECO:0000256" key="3">
    <source>
        <dbReference type="ARBA" id="ARBA00016296"/>
    </source>
</evidence>
<evidence type="ECO:0000256" key="5">
    <source>
        <dbReference type="ARBA" id="ARBA00022777"/>
    </source>
</evidence>
<dbReference type="FunFam" id="3.30.63.10:FF:000002">
    <property type="entry name" value="Guanylate kinase 1"/>
    <property type="match status" value="1"/>
</dbReference>
<dbReference type="PANTHER" id="PTHR23117:SF13">
    <property type="entry name" value="GUANYLATE KINASE"/>
    <property type="match status" value="1"/>
</dbReference>
<dbReference type="InterPro" id="IPR027417">
    <property type="entry name" value="P-loop_NTPase"/>
</dbReference>
<organism evidence="8 9">
    <name type="scientific">Candidatus Kaiserbacteria bacterium RIFCSPLOWO2_01_FULL_51_21</name>
    <dbReference type="NCBI Taxonomy" id="1798508"/>
    <lineage>
        <taxon>Bacteria</taxon>
        <taxon>Candidatus Kaiseribacteriota</taxon>
    </lineage>
</organism>
<dbReference type="InterPro" id="IPR020590">
    <property type="entry name" value="Guanylate_kinase_CS"/>
</dbReference>
<dbReference type="PANTHER" id="PTHR23117">
    <property type="entry name" value="GUANYLATE KINASE-RELATED"/>
    <property type="match status" value="1"/>
</dbReference>
<evidence type="ECO:0000256" key="2">
    <source>
        <dbReference type="ARBA" id="ARBA00012961"/>
    </source>
</evidence>
<dbReference type="Proteomes" id="UP000179115">
    <property type="component" value="Unassembled WGS sequence"/>
</dbReference>
<dbReference type="EC" id="2.7.4.8" evidence="2"/>
<protein>
    <recommendedName>
        <fullName evidence="3">Guanylate kinase</fullName>
        <ecNumber evidence="2">2.7.4.8</ecNumber>
    </recommendedName>
    <alternativeName>
        <fullName evidence="6">GMP kinase</fullName>
    </alternativeName>
</protein>
<proteinExistence type="inferred from homology"/>
<evidence type="ECO:0000256" key="6">
    <source>
        <dbReference type="ARBA" id="ARBA00030128"/>
    </source>
</evidence>
<comment type="similarity">
    <text evidence="1">Belongs to the guanylate kinase family.</text>
</comment>
<dbReference type="GO" id="GO:0004385">
    <property type="term" value="F:GMP kinase activity"/>
    <property type="evidence" value="ECO:0007669"/>
    <property type="project" value="UniProtKB-EC"/>
</dbReference>
<sequence length="185" mass="20950">MQGRFIVVTGPSAAGKSALVAELLRRIPHSARLVTLTTRLPRPGEKDGFDYYFVSRAQFEERLRQNELFEQAEVYGNLYGSSKRVLVDFLKRYPFVFAVIDVKGARILKEKLPESTVIFLRPGSLQDIERRLKEERMGVPEEEMARRLQTAAGEMALAETFDIVVENVDGRFDETVSGVLKLLGL</sequence>
<name>A0A1F6ECZ6_9BACT</name>
<dbReference type="EMBL" id="MFLV01000017">
    <property type="protein sequence ID" value="OGG71506.1"/>
    <property type="molecule type" value="Genomic_DNA"/>
</dbReference>
<evidence type="ECO:0000256" key="4">
    <source>
        <dbReference type="ARBA" id="ARBA00022679"/>
    </source>
</evidence>
<dbReference type="InterPro" id="IPR008145">
    <property type="entry name" value="GK/Ca_channel_bsu"/>
</dbReference>
<evidence type="ECO:0000313" key="8">
    <source>
        <dbReference type="EMBL" id="OGG71506.1"/>
    </source>
</evidence>
<dbReference type="Pfam" id="PF00625">
    <property type="entry name" value="Guanylate_kin"/>
    <property type="match status" value="1"/>
</dbReference>
<evidence type="ECO:0000313" key="9">
    <source>
        <dbReference type="Proteomes" id="UP000179115"/>
    </source>
</evidence>
<dbReference type="PROSITE" id="PS00856">
    <property type="entry name" value="GUANYLATE_KINASE_1"/>
    <property type="match status" value="1"/>
</dbReference>
<dbReference type="Gene3D" id="3.40.50.300">
    <property type="entry name" value="P-loop containing nucleotide triphosphate hydrolases"/>
    <property type="match status" value="1"/>
</dbReference>
<dbReference type="STRING" id="1798508.A3A35_02110"/>
<evidence type="ECO:0000259" key="7">
    <source>
        <dbReference type="PROSITE" id="PS50052"/>
    </source>
</evidence>
<accession>A0A1F6ECZ6</accession>
<dbReference type="Gene3D" id="3.30.63.10">
    <property type="entry name" value="Guanylate Kinase phosphate binding domain"/>
    <property type="match status" value="1"/>
</dbReference>
<dbReference type="SMART" id="SM00072">
    <property type="entry name" value="GuKc"/>
    <property type="match status" value="1"/>
</dbReference>
<dbReference type="GO" id="GO:0005829">
    <property type="term" value="C:cytosol"/>
    <property type="evidence" value="ECO:0007669"/>
    <property type="project" value="TreeGrafter"/>
</dbReference>
<keyword evidence="4" id="KW-0808">Transferase</keyword>
<dbReference type="CDD" id="cd00071">
    <property type="entry name" value="GMPK"/>
    <property type="match status" value="1"/>
</dbReference>
<dbReference type="PROSITE" id="PS50052">
    <property type="entry name" value="GUANYLATE_KINASE_2"/>
    <property type="match status" value="1"/>
</dbReference>
<evidence type="ECO:0000256" key="1">
    <source>
        <dbReference type="ARBA" id="ARBA00005790"/>
    </source>
</evidence>
<dbReference type="AlphaFoldDB" id="A0A1F6ECZ6"/>
<keyword evidence="5" id="KW-0418">Kinase</keyword>
<dbReference type="InterPro" id="IPR008144">
    <property type="entry name" value="Guanylate_kin-like_dom"/>
</dbReference>
<feature type="domain" description="Guanylate kinase-like" evidence="7">
    <location>
        <begin position="3"/>
        <end position="184"/>
    </location>
</feature>
<dbReference type="SUPFAM" id="SSF52540">
    <property type="entry name" value="P-loop containing nucleoside triphosphate hydrolases"/>
    <property type="match status" value="1"/>
</dbReference>
<gene>
    <name evidence="8" type="ORF">A3A35_02110</name>
</gene>
<comment type="caution">
    <text evidence="8">The sequence shown here is derived from an EMBL/GenBank/DDBJ whole genome shotgun (WGS) entry which is preliminary data.</text>
</comment>